<sequence length="46" mass="5047">MTSIATLGSHCALQVLKGAKDEGFKTILVCEKNVRSYIVDFNSLMN</sequence>
<dbReference type="GO" id="GO:0005524">
    <property type="term" value="F:ATP binding"/>
    <property type="evidence" value="ECO:0007669"/>
    <property type="project" value="InterPro"/>
</dbReference>
<evidence type="ECO:0000313" key="2">
    <source>
        <dbReference type="EMBL" id="AIE92777.1"/>
    </source>
</evidence>
<dbReference type="GO" id="GO:0006188">
    <property type="term" value="P:IMP biosynthetic process"/>
    <property type="evidence" value="ECO:0007669"/>
    <property type="project" value="InterPro"/>
</dbReference>
<reference evidence="2" key="1">
    <citation type="journal article" date="2014" name="Genome Biol. Evol.">
        <title>Pangenome evidence for extensive interdomain horizontal transfer affecting lineage core and shell genes in uncultured planktonic thaumarchaeota and euryarchaeota.</title>
        <authorList>
            <person name="Deschamps P."/>
            <person name="Zivanovic Y."/>
            <person name="Moreira D."/>
            <person name="Rodriguez-Valera F."/>
            <person name="Lopez-Garcia P."/>
        </authorList>
    </citation>
    <scope>NUCLEOTIDE SEQUENCE</scope>
</reference>
<keyword evidence="2" id="KW-0436">Ligase</keyword>
<dbReference type="SUPFAM" id="SSF52440">
    <property type="entry name" value="PreATP-grasp domain"/>
    <property type="match status" value="1"/>
</dbReference>
<dbReference type="AlphaFoldDB" id="A0A075FT08"/>
<dbReference type="PANTHER" id="PTHR38147">
    <property type="entry name" value="5-FORMAMINOIMIDAZOLE-4-CARBOXAMIDE-1-(BETA)-D-RIBOFURANOSYL 5'-MONOPHOSPHATE SYNTHETASE-RELATED"/>
    <property type="match status" value="1"/>
</dbReference>
<dbReference type="PANTHER" id="PTHR38147:SF2">
    <property type="entry name" value="5-FORMAMINOIMIDAZOLE-4-CARBOXAMIDE-1-(BETA)-D-RIBOFURANOSYL 5'-MONOPHOSPHATE SYNTHETASE"/>
    <property type="match status" value="1"/>
</dbReference>
<dbReference type="Pfam" id="PF06849">
    <property type="entry name" value="DUF1246"/>
    <property type="match status" value="1"/>
</dbReference>
<dbReference type="InterPro" id="IPR016185">
    <property type="entry name" value="PreATP-grasp_dom_sf"/>
</dbReference>
<name>A0A075FT08_9ARCH</name>
<dbReference type="InterPro" id="IPR010672">
    <property type="entry name" value="IMP_biosynth_PurP_N"/>
</dbReference>
<dbReference type="EMBL" id="KF900375">
    <property type="protein sequence ID" value="AIE92777.1"/>
    <property type="molecule type" value="Genomic_DNA"/>
</dbReference>
<evidence type="ECO:0000259" key="1">
    <source>
        <dbReference type="Pfam" id="PF06849"/>
    </source>
</evidence>
<protein>
    <submittedName>
        <fullName evidence="2">ATP-utilizing enzymes of ATP-grasp superfamily (Probably carboligases)</fullName>
    </submittedName>
</protein>
<accession>A0A075FT08</accession>
<dbReference type="GO" id="GO:0000287">
    <property type="term" value="F:magnesium ion binding"/>
    <property type="evidence" value="ECO:0007669"/>
    <property type="project" value="InterPro"/>
</dbReference>
<dbReference type="Gene3D" id="3.40.50.20">
    <property type="match status" value="1"/>
</dbReference>
<proteinExistence type="predicted"/>
<dbReference type="GO" id="GO:0016879">
    <property type="term" value="F:ligase activity, forming carbon-nitrogen bonds"/>
    <property type="evidence" value="ECO:0007669"/>
    <property type="project" value="InterPro"/>
</dbReference>
<feature type="domain" description="IMP biosynthesis enzyme PurP N-terminal" evidence="1">
    <location>
        <begin position="4"/>
        <end position="41"/>
    </location>
</feature>
<organism evidence="2">
    <name type="scientific">uncultured marine thaumarchaeote AD1000_26_G12</name>
    <dbReference type="NCBI Taxonomy" id="1455904"/>
    <lineage>
        <taxon>Archaea</taxon>
        <taxon>Nitrososphaerota</taxon>
        <taxon>environmental samples</taxon>
    </lineage>
</organism>
<dbReference type="InterPro" id="IPR023656">
    <property type="entry name" value="IMP_biosynth_PurP"/>
</dbReference>